<evidence type="ECO:0000313" key="4">
    <source>
        <dbReference type="Proteomes" id="UP000007110"/>
    </source>
</evidence>
<dbReference type="GeneID" id="105441928"/>
<keyword evidence="1" id="KW-0472">Membrane</keyword>
<keyword evidence="2" id="KW-0732">Signal</keyword>
<protein>
    <submittedName>
        <fullName evidence="3">Uncharacterized protein</fullName>
    </submittedName>
</protein>
<dbReference type="Proteomes" id="UP000007110">
    <property type="component" value="Unassembled WGS sequence"/>
</dbReference>
<evidence type="ECO:0000313" key="3">
    <source>
        <dbReference type="EnsemblMetazoa" id="XP_030828070"/>
    </source>
</evidence>
<name>A0A7M7SSK3_STRPU</name>
<evidence type="ECO:0000256" key="1">
    <source>
        <dbReference type="SAM" id="Phobius"/>
    </source>
</evidence>
<feature type="chain" id="PRO_5029653229" evidence="2">
    <location>
        <begin position="26"/>
        <end position="160"/>
    </location>
</feature>
<evidence type="ECO:0000256" key="2">
    <source>
        <dbReference type="SAM" id="SignalP"/>
    </source>
</evidence>
<keyword evidence="4" id="KW-1185">Reference proteome</keyword>
<dbReference type="InParanoid" id="A0A7M7SSK3"/>
<dbReference type="EnsemblMetazoa" id="XM_030972210">
    <property type="protein sequence ID" value="XP_030828070"/>
    <property type="gene ID" value="LOC105441928"/>
</dbReference>
<sequence>MSVISRTISLCLAVAVFTLIDGAYGDMCPSDYGFSCPRPYDSYDWTTCCSINGIQQCCNPTILATWAIGAIVTTCFFISFFFILIVCACCPCCWLASRRRHNRYVVVSNETPVAYPANSTTRTTYVYNTYPAQPNYNSTGYGQPTAPPMGATTTTTYVKQ</sequence>
<reference evidence="3" key="2">
    <citation type="submission" date="2021-01" db="UniProtKB">
        <authorList>
            <consortium name="EnsemblMetazoa"/>
        </authorList>
    </citation>
    <scope>IDENTIFICATION</scope>
</reference>
<dbReference type="OMA" id="CCTPEYI"/>
<dbReference type="KEGG" id="spu:105441928"/>
<accession>A0A7M7SSK3</accession>
<reference evidence="4" key="1">
    <citation type="submission" date="2015-02" db="EMBL/GenBank/DDBJ databases">
        <title>Genome sequencing for Strongylocentrotus purpuratus.</title>
        <authorList>
            <person name="Murali S."/>
            <person name="Liu Y."/>
            <person name="Vee V."/>
            <person name="English A."/>
            <person name="Wang M."/>
            <person name="Skinner E."/>
            <person name="Han Y."/>
            <person name="Muzny D.M."/>
            <person name="Worley K.C."/>
            <person name="Gibbs R.A."/>
        </authorList>
    </citation>
    <scope>NUCLEOTIDE SEQUENCE</scope>
</reference>
<keyword evidence="1" id="KW-0812">Transmembrane</keyword>
<dbReference type="OrthoDB" id="10327189at2759"/>
<keyword evidence="1" id="KW-1133">Transmembrane helix</keyword>
<organism evidence="3 4">
    <name type="scientific">Strongylocentrotus purpuratus</name>
    <name type="common">Purple sea urchin</name>
    <dbReference type="NCBI Taxonomy" id="7668"/>
    <lineage>
        <taxon>Eukaryota</taxon>
        <taxon>Metazoa</taxon>
        <taxon>Echinodermata</taxon>
        <taxon>Eleutherozoa</taxon>
        <taxon>Echinozoa</taxon>
        <taxon>Echinoidea</taxon>
        <taxon>Euechinoidea</taxon>
        <taxon>Echinacea</taxon>
        <taxon>Camarodonta</taxon>
        <taxon>Echinidea</taxon>
        <taxon>Strongylocentrotidae</taxon>
        <taxon>Strongylocentrotus</taxon>
    </lineage>
</organism>
<feature type="signal peptide" evidence="2">
    <location>
        <begin position="1"/>
        <end position="25"/>
    </location>
</feature>
<feature type="transmembrane region" description="Helical" evidence="1">
    <location>
        <begin position="66"/>
        <end position="96"/>
    </location>
</feature>
<proteinExistence type="predicted"/>
<dbReference type="AlphaFoldDB" id="A0A7M7SSK3"/>
<dbReference type="RefSeq" id="XP_030828070.1">
    <property type="nucleotide sequence ID" value="XM_030972210.1"/>
</dbReference>